<dbReference type="InterPro" id="IPR015414">
    <property type="entry name" value="TMEM64"/>
</dbReference>
<protein>
    <recommendedName>
        <fullName evidence="6">TVP38/TMEM64 family membrane protein</fullName>
    </recommendedName>
</protein>
<evidence type="ECO:0000313" key="10">
    <source>
        <dbReference type="Proteomes" id="UP000238153"/>
    </source>
</evidence>
<evidence type="ECO:0000256" key="2">
    <source>
        <dbReference type="ARBA" id="ARBA00022475"/>
    </source>
</evidence>
<gene>
    <name evidence="9" type="ORF">CV019_08855</name>
    <name evidence="8" type="ORF">RO950_07025</name>
</gene>
<keyword evidence="11" id="KW-1185">Reference proteome</keyword>
<keyword evidence="5 6" id="KW-0472">Membrane</keyword>
<keyword evidence="2 6" id="KW-1003">Cell membrane</keyword>
<dbReference type="KEGG" id="shh:ShL2_01849"/>
<reference evidence="8 11" key="2">
    <citation type="submission" date="2023-08" db="EMBL/GenBank/DDBJ databases">
        <title>Genomic surveillance of Staphylococcus haemolyticus neonatal outbreak in southern France.</title>
        <authorList>
            <person name="Magnan C."/>
            <person name="Morsli M."/>
            <person name="Thiery B."/>
            <person name="Salipante F."/>
            <person name="Attar J."/>
            <person name="Massimo D.M."/>
            <person name="Ory J."/>
            <person name="Pantel A."/>
            <person name="Lavigne J.-P."/>
        </authorList>
    </citation>
    <scope>NUCLEOTIDE SEQUENCE [LARGE SCALE GENOMIC DNA]</scope>
    <source>
        <strain evidence="8 11">NSH026</strain>
    </source>
</reference>
<dbReference type="EMBL" id="PGWX01000341">
    <property type="protein sequence ID" value="PPJ73743.1"/>
    <property type="molecule type" value="Genomic_DNA"/>
</dbReference>
<feature type="transmembrane region" description="Helical" evidence="6">
    <location>
        <begin position="161"/>
        <end position="177"/>
    </location>
</feature>
<dbReference type="AlphaFoldDB" id="A0A2A1KB84"/>
<dbReference type="InterPro" id="IPR032816">
    <property type="entry name" value="VTT_dom"/>
</dbReference>
<feature type="domain" description="VTT" evidence="7">
    <location>
        <begin position="33"/>
        <end position="151"/>
    </location>
</feature>
<dbReference type="GO" id="GO:0005886">
    <property type="term" value="C:plasma membrane"/>
    <property type="evidence" value="ECO:0007669"/>
    <property type="project" value="UniProtKB-SubCell"/>
</dbReference>
<proteinExistence type="inferred from homology"/>
<evidence type="ECO:0000256" key="1">
    <source>
        <dbReference type="ARBA" id="ARBA00004651"/>
    </source>
</evidence>
<accession>A0A2A1KB84</accession>
<evidence type="ECO:0000256" key="3">
    <source>
        <dbReference type="ARBA" id="ARBA00022692"/>
    </source>
</evidence>
<evidence type="ECO:0000313" key="8">
    <source>
        <dbReference type="EMBL" id="MDT4286771.1"/>
    </source>
</evidence>
<evidence type="ECO:0000313" key="9">
    <source>
        <dbReference type="EMBL" id="PPJ73743.1"/>
    </source>
</evidence>
<evidence type="ECO:0000256" key="5">
    <source>
        <dbReference type="ARBA" id="ARBA00023136"/>
    </source>
</evidence>
<feature type="transmembrane region" description="Helical" evidence="6">
    <location>
        <begin position="46"/>
        <end position="70"/>
    </location>
</feature>
<dbReference type="PANTHER" id="PTHR12677:SF55">
    <property type="entry name" value="UNDECAPRENYL PHOSPHATE TRANSPORTER SAOUHSC_00901-RELATED"/>
    <property type="match status" value="1"/>
</dbReference>
<dbReference type="PANTHER" id="PTHR12677">
    <property type="entry name" value="GOLGI APPARATUS MEMBRANE PROTEIN TVP38-RELATED"/>
    <property type="match status" value="1"/>
</dbReference>
<reference evidence="9 10" key="1">
    <citation type="submission" date="2017-11" db="EMBL/GenBank/DDBJ databases">
        <authorList>
            <person name="Founou R.C."/>
            <person name="Founou L."/>
            <person name="Allam M."/>
            <person name="Ismail A."/>
            <person name="Essack S.Y."/>
        </authorList>
    </citation>
    <scope>NUCLEOTIDE SEQUENCE [LARGE SCALE GENOMIC DNA]</scope>
    <source>
        <strain evidence="9 10">G811N2B1</strain>
    </source>
</reference>
<dbReference type="Proteomes" id="UP000238153">
    <property type="component" value="Unassembled WGS sequence"/>
</dbReference>
<keyword evidence="3 6" id="KW-0812">Transmembrane</keyword>
<feature type="transmembrane region" description="Helical" evidence="6">
    <location>
        <begin position="15"/>
        <end position="40"/>
    </location>
</feature>
<dbReference type="EMBL" id="JAVSOO010000015">
    <property type="protein sequence ID" value="MDT4286771.1"/>
    <property type="molecule type" value="Genomic_DNA"/>
</dbReference>
<comment type="similarity">
    <text evidence="6">Belongs to the TVP38/TMEM64 family.</text>
</comment>
<dbReference type="RefSeq" id="WP_016931167.1">
    <property type="nucleotide sequence ID" value="NZ_CABMHO010000016.1"/>
</dbReference>
<feature type="transmembrane region" description="Helical" evidence="6">
    <location>
        <begin position="132"/>
        <end position="149"/>
    </location>
</feature>
<keyword evidence="4 6" id="KW-1133">Transmembrane helix</keyword>
<evidence type="ECO:0000259" key="7">
    <source>
        <dbReference type="Pfam" id="PF09335"/>
    </source>
</evidence>
<name>A0A2A1KB84_STAHA</name>
<dbReference type="STRING" id="1283.ShL2_01849"/>
<evidence type="ECO:0000256" key="4">
    <source>
        <dbReference type="ARBA" id="ARBA00022989"/>
    </source>
</evidence>
<evidence type="ECO:0000256" key="6">
    <source>
        <dbReference type="RuleBase" id="RU366058"/>
    </source>
</evidence>
<comment type="subcellular location">
    <subcellularLocation>
        <location evidence="1 6">Cell membrane</location>
        <topology evidence="1 6">Multi-pass membrane protein</topology>
    </subcellularLocation>
</comment>
<feature type="transmembrane region" description="Helical" evidence="6">
    <location>
        <begin position="91"/>
        <end position="112"/>
    </location>
</feature>
<evidence type="ECO:0000313" key="11">
    <source>
        <dbReference type="Proteomes" id="UP001269271"/>
    </source>
</evidence>
<comment type="caution">
    <text evidence="9">The sequence shown here is derived from an EMBL/GenBank/DDBJ whole genome shotgun (WGS) entry which is preliminary data.</text>
</comment>
<dbReference type="Pfam" id="PF09335">
    <property type="entry name" value="VTT_dom"/>
    <property type="match status" value="1"/>
</dbReference>
<sequence>MFHQIEQWFDLLQGFGYLAGFIILFFRAIVPVLPLTLYVILCVHAYGFIAGTIISWLGVVAGTYTVFFFCRKFVNANFMKRIKSRRSIERLIHFIDRQGLVPIFILMCFPFTPNTLVNFVASFSHIRGKYYFIILLISKLISITFLAIMGKSVTSFFTHPVRAIMVLIVTIALWFVGKKVEGYFMGSDKE</sequence>
<dbReference type="Proteomes" id="UP001269271">
    <property type="component" value="Unassembled WGS sequence"/>
</dbReference>
<organism evidence="9 10">
    <name type="scientific">Staphylococcus haemolyticus</name>
    <dbReference type="NCBI Taxonomy" id="1283"/>
    <lineage>
        <taxon>Bacteria</taxon>
        <taxon>Bacillati</taxon>
        <taxon>Bacillota</taxon>
        <taxon>Bacilli</taxon>
        <taxon>Bacillales</taxon>
        <taxon>Staphylococcaceae</taxon>
        <taxon>Staphylococcus</taxon>
    </lineage>
</organism>